<reference evidence="3 4" key="1">
    <citation type="submission" date="2023-08" db="EMBL/GenBank/DDBJ databases">
        <authorList>
            <person name="Folkvardsen B D."/>
            <person name="Norman A."/>
        </authorList>
    </citation>
    <scope>NUCLEOTIDE SEQUENCE [LARGE SCALE GENOMIC DNA]</scope>
    <source>
        <strain evidence="3 4">Mu0050</strain>
    </source>
</reference>
<dbReference type="PANTHER" id="PTHR14969">
    <property type="entry name" value="SPHINGOSINE-1-PHOSPHATE PHOSPHOHYDROLASE"/>
    <property type="match status" value="1"/>
</dbReference>
<sequence length="214" mass="23372">MTRRTAVTAVAAAVLYVVLWVGFALEWSWLTTFDGWFLDPMRDFGVAHPAWVALWDAFCILLGPAVFRLLTLIPIIWLLVRGDRAAALFLFVSVELNGVVIEVAKYLADRPRPETAMVEAWSTSFPSGHALGVLVSVLALLTVLLPMVAPRWRRPLMVAGAVIVVAIGWGRVVLNVHHPSDVLAGWALGYLYFLACRPLLTVGGGRPATLDTAT</sequence>
<protein>
    <submittedName>
        <fullName evidence="3">Phosphatase PAP2 family protein</fullName>
    </submittedName>
</protein>
<dbReference type="Gene3D" id="1.20.144.10">
    <property type="entry name" value="Phosphatidic acid phosphatase type 2/haloperoxidase"/>
    <property type="match status" value="1"/>
</dbReference>
<feature type="transmembrane region" description="Helical" evidence="1">
    <location>
        <begin position="7"/>
        <end position="30"/>
    </location>
</feature>
<name>A0ABM9MIZ8_9MYCO</name>
<dbReference type="CDD" id="cd03392">
    <property type="entry name" value="PAP2_like_2"/>
    <property type="match status" value="1"/>
</dbReference>
<feature type="transmembrane region" description="Helical" evidence="1">
    <location>
        <begin position="50"/>
        <end position="80"/>
    </location>
</feature>
<dbReference type="SMART" id="SM00014">
    <property type="entry name" value="acidPPc"/>
    <property type="match status" value="1"/>
</dbReference>
<evidence type="ECO:0000259" key="2">
    <source>
        <dbReference type="SMART" id="SM00014"/>
    </source>
</evidence>
<feature type="transmembrane region" description="Helical" evidence="1">
    <location>
        <begin position="156"/>
        <end position="176"/>
    </location>
</feature>
<evidence type="ECO:0000313" key="3">
    <source>
        <dbReference type="EMBL" id="CAJ1586193.1"/>
    </source>
</evidence>
<dbReference type="EMBL" id="OY726395">
    <property type="protein sequence ID" value="CAJ1586193.1"/>
    <property type="molecule type" value="Genomic_DNA"/>
</dbReference>
<dbReference type="PANTHER" id="PTHR14969:SF13">
    <property type="entry name" value="AT30094P"/>
    <property type="match status" value="1"/>
</dbReference>
<evidence type="ECO:0000256" key="1">
    <source>
        <dbReference type="SAM" id="Phobius"/>
    </source>
</evidence>
<keyword evidence="1" id="KW-1133">Transmembrane helix</keyword>
<feature type="transmembrane region" description="Helical" evidence="1">
    <location>
        <begin position="87"/>
        <end position="108"/>
    </location>
</feature>
<feature type="transmembrane region" description="Helical" evidence="1">
    <location>
        <begin position="128"/>
        <end position="149"/>
    </location>
</feature>
<keyword evidence="4" id="KW-1185">Reference proteome</keyword>
<organism evidence="3 4">
    <name type="scientific">[Mycobacterium] wendilense</name>
    <dbReference type="NCBI Taxonomy" id="3064284"/>
    <lineage>
        <taxon>Bacteria</taxon>
        <taxon>Bacillati</taxon>
        <taxon>Actinomycetota</taxon>
        <taxon>Actinomycetes</taxon>
        <taxon>Mycobacteriales</taxon>
        <taxon>Mycobacteriaceae</taxon>
        <taxon>Mycolicibacter</taxon>
    </lineage>
</organism>
<keyword evidence="1" id="KW-0472">Membrane</keyword>
<dbReference type="InterPro" id="IPR000326">
    <property type="entry name" value="PAP2/HPO"/>
</dbReference>
<feature type="domain" description="Phosphatidic acid phosphatase type 2/haloperoxidase" evidence="2">
    <location>
        <begin position="86"/>
        <end position="197"/>
    </location>
</feature>
<dbReference type="SUPFAM" id="SSF48317">
    <property type="entry name" value="Acid phosphatase/Vanadium-dependent haloperoxidase"/>
    <property type="match status" value="1"/>
</dbReference>
<keyword evidence="1" id="KW-0812">Transmembrane</keyword>
<gene>
    <name evidence="3" type="ORF">MU0050_004138</name>
</gene>
<dbReference type="RefSeq" id="WP_316512222.1">
    <property type="nucleotide sequence ID" value="NZ_OY726395.1"/>
</dbReference>
<evidence type="ECO:0000313" key="4">
    <source>
        <dbReference type="Proteomes" id="UP001190466"/>
    </source>
</evidence>
<accession>A0ABM9MIZ8</accession>
<dbReference type="Proteomes" id="UP001190466">
    <property type="component" value="Chromosome"/>
</dbReference>
<dbReference type="Pfam" id="PF01569">
    <property type="entry name" value="PAP2"/>
    <property type="match status" value="1"/>
</dbReference>
<feature type="transmembrane region" description="Helical" evidence="1">
    <location>
        <begin position="182"/>
        <end position="200"/>
    </location>
</feature>
<proteinExistence type="predicted"/>
<dbReference type="InterPro" id="IPR036938">
    <property type="entry name" value="PAP2/HPO_sf"/>
</dbReference>